<gene>
    <name evidence="1" type="ORF">F443_08966</name>
</gene>
<proteinExistence type="predicted"/>
<dbReference type="AlphaFoldDB" id="V9F551"/>
<protein>
    <submittedName>
        <fullName evidence="1">Uncharacterized protein</fullName>
    </submittedName>
</protein>
<dbReference type="HOGENOM" id="CLU_3393230_0_0_1"/>
<keyword evidence="2" id="KW-1185">Reference proteome</keyword>
<evidence type="ECO:0000313" key="2">
    <source>
        <dbReference type="Proteomes" id="UP000018721"/>
    </source>
</evidence>
<comment type="caution">
    <text evidence="1">The sequence shown here is derived from an EMBL/GenBank/DDBJ whole genome shotgun (WGS) entry which is preliminary data.</text>
</comment>
<sequence length="32" mass="3382">MEADPVMDVSSAAKLYKVGQLIGVLHATAPLR</sequence>
<evidence type="ECO:0000313" key="1">
    <source>
        <dbReference type="EMBL" id="ETI46670.1"/>
    </source>
</evidence>
<organism evidence="1 2">
    <name type="scientific">Phytophthora nicotianae P1569</name>
    <dbReference type="NCBI Taxonomy" id="1317065"/>
    <lineage>
        <taxon>Eukaryota</taxon>
        <taxon>Sar</taxon>
        <taxon>Stramenopiles</taxon>
        <taxon>Oomycota</taxon>
        <taxon>Peronosporomycetes</taxon>
        <taxon>Peronosporales</taxon>
        <taxon>Peronosporaceae</taxon>
        <taxon>Phytophthora</taxon>
    </lineage>
</organism>
<dbReference type="EMBL" id="ANIZ01001528">
    <property type="protein sequence ID" value="ETI46670.1"/>
    <property type="molecule type" value="Genomic_DNA"/>
</dbReference>
<dbReference type="Proteomes" id="UP000018721">
    <property type="component" value="Unassembled WGS sequence"/>
</dbReference>
<reference evidence="1 2" key="1">
    <citation type="submission" date="2013-11" db="EMBL/GenBank/DDBJ databases">
        <title>The Genome Sequence of Phytophthora parasitica P1569.</title>
        <authorList>
            <consortium name="The Broad Institute Genomics Platform"/>
            <person name="Russ C."/>
            <person name="Tyler B."/>
            <person name="Panabieres F."/>
            <person name="Shan W."/>
            <person name="Tripathy S."/>
            <person name="Grunwald N."/>
            <person name="Machado M."/>
            <person name="Johnson C.S."/>
            <person name="Arredondo F."/>
            <person name="Hong C."/>
            <person name="Coffey M."/>
            <person name="Young S.K."/>
            <person name="Zeng Q."/>
            <person name="Gargeya S."/>
            <person name="Fitzgerald M."/>
            <person name="Abouelleil A."/>
            <person name="Alvarado L."/>
            <person name="Chapman S.B."/>
            <person name="Gainer-Dewar J."/>
            <person name="Goldberg J."/>
            <person name="Griggs A."/>
            <person name="Gujja S."/>
            <person name="Hansen M."/>
            <person name="Howarth C."/>
            <person name="Imamovic A."/>
            <person name="Ireland A."/>
            <person name="Larimer J."/>
            <person name="McCowan C."/>
            <person name="Murphy C."/>
            <person name="Pearson M."/>
            <person name="Poon T.W."/>
            <person name="Priest M."/>
            <person name="Roberts A."/>
            <person name="Saif S."/>
            <person name="Shea T."/>
            <person name="Sykes S."/>
            <person name="Wortman J."/>
            <person name="Nusbaum C."/>
            <person name="Birren B."/>
        </authorList>
    </citation>
    <scope>NUCLEOTIDE SEQUENCE [LARGE SCALE GENOMIC DNA]</scope>
    <source>
        <strain evidence="1 2">P1569</strain>
    </source>
</reference>
<name>V9F551_PHYNI</name>
<accession>V9F551</accession>